<gene>
    <name evidence="1" type="ORF">BN977_05707</name>
</gene>
<dbReference type="Proteomes" id="UP000028870">
    <property type="component" value="Unassembled WGS sequence"/>
</dbReference>
<dbReference type="EMBL" id="CCBB010000003">
    <property type="protein sequence ID" value="CDO10870.1"/>
    <property type="molecule type" value="Genomic_DNA"/>
</dbReference>
<evidence type="ECO:0000313" key="2">
    <source>
        <dbReference type="Proteomes" id="UP000028870"/>
    </source>
</evidence>
<dbReference type="STRING" id="258533.BN977_05707"/>
<evidence type="ECO:0008006" key="3">
    <source>
        <dbReference type="Google" id="ProtNLM"/>
    </source>
</evidence>
<reference evidence="1" key="2">
    <citation type="submission" date="2014-03" db="EMBL/GenBank/DDBJ databases">
        <authorList>
            <person name="Urmite Genomes"/>
        </authorList>
    </citation>
    <scope>NUCLEOTIDE SEQUENCE</scope>
    <source>
        <strain evidence="1">DSM 44829</strain>
    </source>
</reference>
<dbReference type="RefSeq" id="WP_036403186.1">
    <property type="nucleotide sequence ID" value="NZ_CCBB010000003.1"/>
</dbReference>
<dbReference type="InterPro" id="IPR025447">
    <property type="entry name" value="DUF4192"/>
</dbReference>
<reference evidence="1" key="1">
    <citation type="submission" date="2014-03" db="EMBL/GenBank/DDBJ databases">
        <title>Draft Genome Sequence of Mycobacterium cosmeticum DSM 44829.</title>
        <authorList>
            <person name="Croce O."/>
            <person name="Robert C."/>
            <person name="Raoult D."/>
            <person name="Drancourt M."/>
        </authorList>
    </citation>
    <scope>NUCLEOTIDE SEQUENCE [LARGE SCALE GENOMIC DNA]</scope>
    <source>
        <strain evidence="1">DSM 44829</strain>
    </source>
</reference>
<comment type="caution">
    <text evidence="1">The sequence shown here is derived from an EMBL/GenBank/DDBJ whole genome shotgun (WGS) entry which is preliminary data.</text>
</comment>
<accession>W9BM67</accession>
<proteinExistence type="predicted"/>
<evidence type="ECO:0000313" key="1">
    <source>
        <dbReference type="EMBL" id="CDO10870.1"/>
    </source>
</evidence>
<protein>
    <recommendedName>
        <fullName evidence="3">DUF4192 domain-containing protein</fullName>
    </recommendedName>
</protein>
<dbReference type="OrthoDB" id="3264463at2"/>
<name>W9BM67_MYCCO</name>
<sequence length="342" mass="36038">MTSQPRLFDLDRPAALIAALPAVLGFVPEHSLVLVTVDRGDIGPVLRVDLSAALVTGTAHLAQVVAASTPDAVIAVIVDEDGTDGDACGVDHLDLADRLAESLDEYAILLLAVLVVDRVTPGGRWSCADGCGAGGLIDDPDASPLAAAAVLEGRRLYRRRQDLEQVVGVVDEARRDRLRDRLARCQQPSGPAAAADAVRRALTMAAQAGDPQDAEVVALACALTDPMVRDTLYALAVGERAADAEALWTVLARTLPDPWRVEALVLLAFSAYARGDGPLAGIALEAALDELPAHRMAGMLDQALQSGMHPRQIRELALTGYRTAAQLGVRLPPRRAFGQRAG</sequence>
<dbReference type="Pfam" id="PF13830">
    <property type="entry name" value="DUF4192"/>
    <property type="match status" value="1"/>
</dbReference>
<dbReference type="AlphaFoldDB" id="W9BM67"/>
<organism evidence="1 2">
    <name type="scientific">Mycolicibacterium cosmeticum</name>
    <dbReference type="NCBI Taxonomy" id="258533"/>
    <lineage>
        <taxon>Bacteria</taxon>
        <taxon>Bacillati</taxon>
        <taxon>Actinomycetota</taxon>
        <taxon>Actinomycetes</taxon>
        <taxon>Mycobacteriales</taxon>
        <taxon>Mycobacteriaceae</taxon>
        <taxon>Mycolicibacterium</taxon>
    </lineage>
</organism>
<keyword evidence="2" id="KW-1185">Reference proteome</keyword>
<dbReference type="eggNOG" id="ENOG5031GJC">
    <property type="taxonomic scope" value="Bacteria"/>
</dbReference>